<proteinExistence type="predicted"/>
<dbReference type="Proteomes" id="UP000887565">
    <property type="component" value="Unplaced"/>
</dbReference>
<organism evidence="1 2">
    <name type="scientific">Romanomermis culicivorax</name>
    <name type="common">Nematode worm</name>
    <dbReference type="NCBI Taxonomy" id="13658"/>
    <lineage>
        <taxon>Eukaryota</taxon>
        <taxon>Metazoa</taxon>
        <taxon>Ecdysozoa</taxon>
        <taxon>Nematoda</taxon>
        <taxon>Enoplea</taxon>
        <taxon>Dorylaimia</taxon>
        <taxon>Mermithida</taxon>
        <taxon>Mermithoidea</taxon>
        <taxon>Mermithidae</taxon>
        <taxon>Romanomermis</taxon>
    </lineage>
</organism>
<sequence>VEENRRFVQIAFETPNIFKPKPPPPDCNFSAFNYFRHHFVTPTANREAIDLRAQAEREAYRHLDNNLAAFIVCYMPPYHTEMPPAAKEFAELRSVHLRNQLRRDPRLLPEQIDALVAKFCNILTEYYTSHIIRSSSDRRPHP</sequence>
<accession>A0A915HQZ2</accession>
<evidence type="ECO:0000313" key="1">
    <source>
        <dbReference type="Proteomes" id="UP000887565"/>
    </source>
</evidence>
<evidence type="ECO:0000313" key="2">
    <source>
        <dbReference type="WBParaSite" id="nRc.2.0.1.t03870-RA"/>
    </source>
</evidence>
<keyword evidence="1" id="KW-1185">Reference proteome</keyword>
<name>A0A915HQZ2_ROMCU</name>
<dbReference type="WBParaSite" id="nRc.2.0.1.t03870-RA">
    <property type="protein sequence ID" value="nRc.2.0.1.t03870-RA"/>
    <property type="gene ID" value="nRc.2.0.1.g03870"/>
</dbReference>
<reference evidence="2" key="1">
    <citation type="submission" date="2022-11" db="UniProtKB">
        <authorList>
            <consortium name="WormBaseParasite"/>
        </authorList>
    </citation>
    <scope>IDENTIFICATION</scope>
</reference>
<dbReference type="AlphaFoldDB" id="A0A915HQZ2"/>
<protein>
    <submittedName>
        <fullName evidence="2">Uncharacterized protein</fullName>
    </submittedName>
</protein>